<gene>
    <name evidence="9" type="ORF">L5014_02930</name>
</gene>
<dbReference type="SUPFAM" id="SSF51735">
    <property type="entry name" value="NAD(P)-binding Rossmann-fold domains"/>
    <property type="match status" value="1"/>
</dbReference>
<comment type="caution">
    <text evidence="9">The sequence shown here is derived from an EMBL/GenBank/DDBJ whole genome shotgun (WGS) entry which is preliminary data.</text>
</comment>
<dbReference type="Gene3D" id="3.90.180.10">
    <property type="entry name" value="Medium-chain alcohol dehydrogenases, catalytic domain"/>
    <property type="match status" value="1"/>
</dbReference>
<dbReference type="GO" id="GO:0004022">
    <property type="term" value="F:alcohol dehydrogenase (NAD+) activity"/>
    <property type="evidence" value="ECO:0007669"/>
    <property type="project" value="TreeGrafter"/>
</dbReference>
<comment type="cofactor">
    <cofactor evidence="1 7">
        <name>Zn(2+)</name>
        <dbReference type="ChEBI" id="CHEBI:29105"/>
    </cofactor>
</comment>
<dbReference type="Proteomes" id="UP001139308">
    <property type="component" value="Unassembled WGS sequence"/>
</dbReference>
<evidence type="ECO:0000256" key="3">
    <source>
        <dbReference type="ARBA" id="ARBA00022723"/>
    </source>
</evidence>
<evidence type="ECO:0000256" key="7">
    <source>
        <dbReference type="RuleBase" id="RU361277"/>
    </source>
</evidence>
<dbReference type="GO" id="GO:0008270">
    <property type="term" value="F:zinc ion binding"/>
    <property type="evidence" value="ECO:0007669"/>
    <property type="project" value="InterPro"/>
</dbReference>
<evidence type="ECO:0000256" key="1">
    <source>
        <dbReference type="ARBA" id="ARBA00001947"/>
    </source>
</evidence>
<dbReference type="Pfam" id="PF00107">
    <property type="entry name" value="ADH_zinc_N"/>
    <property type="match status" value="1"/>
</dbReference>
<keyword evidence="4 7" id="KW-0862">Zinc</keyword>
<dbReference type="CDD" id="cd08296">
    <property type="entry name" value="CAD_like"/>
    <property type="match status" value="1"/>
</dbReference>
<keyword evidence="10" id="KW-1185">Reference proteome</keyword>
<dbReference type="InterPro" id="IPR020843">
    <property type="entry name" value="ER"/>
</dbReference>
<dbReference type="PANTHER" id="PTHR42940:SF7">
    <property type="entry name" value="ALCOHOL DEHYDROGENASE-LIKE N-TERMINAL DOMAIN-CONTAINING PROTEIN"/>
    <property type="match status" value="1"/>
</dbReference>
<keyword evidence="5" id="KW-0560">Oxidoreductase</keyword>
<dbReference type="SUPFAM" id="SSF50129">
    <property type="entry name" value="GroES-like"/>
    <property type="match status" value="1"/>
</dbReference>
<feature type="domain" description="Enoyl reductase (ER)" evidence="8">
    <location>
        <begin position="14"/>
        <end position="335"/>
    </location>
</feature>
<dbReference type="PANTHER" id="PTHR42940">
    <property type="entry name" value="ALCOHOL DEHYDROGENASE 1-RELATED"/>
    <property type="match status" value="1"/>
</dbReference>
<dbReference type="AlphaFoldDB" id="A0A9X1RM10"/>
<evidence type="ECO:0000256" key="2">
    <source>
        <dbReference type="ARBA" id="ARBA00008072"/>
    </source>
</evidence>
<dbReference type="InterPro" id="IPR002328">
    <property type="entry name" value="ADH_Zn_CS"/>
</dbReference>
<keyword evidence="6" id="KW-0520">NAD</keyword>
<dbReference type="Pfam" id="PF08240">
    <property type="entry name" value="ADH_N"/>
    <property type="match status" value="1"/>
</dbReference>
<evidence type="ECO:0000313" key="10">
    <source>
        <dbReference type="Proteomes" id="UP001139308"/>
    </source>
</evidence>
<dbReference type="FunFam" id="3.40.50.720:FF:000039">
    <property type="entry name" value="Alcohol dehydrogenase AdhP"/>
    <property type="match status" value="1"/>
</dbReference>
<sequence length="339" mass="35589">MPKMQAVQVAKAGGPLERVERDIPEPPERHVLIKVQACGICHSDSLTKEGLWPGLQYPRVPGHEIAGVVEKLGAGIEDWQVGQRVGVGWHGGHCGHCESCRRGDFVLCKSALVPGISYDGGYAQYMVAPQEALARMPDDLADVDAAPLLCAGITTFNALRRSGALAGDVVAILGIGGLGHLGVQYAHKMGFVTVAIARGNDKAPLARQLGAHHYIDSEAQNVAEALQALGGARVILATATSGKAMSAAIGGLGVNGKLIMVGVSEEPVEVPITQFIMGRNSVQGWPSGTAADSQDTLAFSALSGVKPMIEEYPLSRAAEAYERMMSGKARFRVVLVPGK</sequence>
<dbReference type="EMBL" id="JAKLJA010000001">
    <property type="protein sequence ID" value="MCG5072327.1"/>
    <property type="molecule type" value="Genomic_DNA"/>
</dbReference>
<evidence type="ECO:0000256" key="4">
    <source>
        <dbReference type="ARBA" id="ARBA00022833"/>
    </source>
</evidence>
<accession>A0A9X1RM10</accession>
<evidence type="ECO:0000313" key="9">
    <source>
        <dbReference type="EMBL" id="MCG5072327.1"/>
    </source>
</evidence>
<evidence type="ECO:0000256" key="5">
    <source>
        <dbReference type="ARBA" id="ARBA00023002"/>
    </source>
</evidence>
<dbReference type="Gene3D" id="3.40.50.720">
    <property type="entry name" value="NAD(P)-binding Rossmann-like Domain"/>
    <property type="match status" value="1"/>
</dbReference>
<protein>
    <submittedName>
        <fullName evidence="9">Alcohol dehydrogenase</fullName>
    </submittedName>
</protein>
<keyword evidence="3 7" id="KW-0479">Metal-binding</keyword>
<dbReference type="GO" id="GO:0005737">
    <property type="term" value="C:cytoplasm"/>
    <property type="evidence" value="ECO:0007669"/>
    <property type="project" value="TreeGrafter"/>
</dbReference>
<proteinExistence type="inferred from homology"/>
<dbReference type="PROSITE" id="PS00059">
    <property type="entry name" value="ADH_ZINC"/>
    <property type="match status" value="1"/>
</dbReference>
<dbReference type="InterPro" id="IPR036291">
    <property type="entry name" value="NAD(P)-bd_dom_sf"/>
</dbReference>
<dbReference type="InterPro" id="IPR013154">
    <property type="entry name" value="ADH-like_N"/>
</dbReference>
<dbReference type="InterPro" id="IPR013149">
    <property type="entry name" value="ADH-like_C"/>
</dbReference>
<evidence type="ECO:0000256" key="6">
    <source>
        <dbReference type="ARBA" id="ARBA00023027"/>
    </source>
</evidence>
<name>A0A9X1RM10_9BURK</name>
<organism evidence="9 10">
    <name type="scientific">Paraburkholderia tagetis</name>
    <dbReference type="NCBI Taxonomy" id="2913261"/>
    <lineage>
        <taxon>Bacteria</taxon>
        <taxon>Pseudomonadati</taxon>
        <taxon>Pseudomonadota</taxon>
        <taxon>Betaproteobacteria</taxon>
        <taxon>Burkholderiales</taxon>
        <taxon>Burkholderiaceae</taxon>
        <taxon>Paraburkholderia</taxon>
    </lineage>
</organism>
<comment type="similarity">
    <text evidence="2 7">Belongs to the zinc-containing alcohol dehydrogenase family.</text>
</comment>
<dbReference type="RefSeq" id="WP_238462078.1">
    <property type="nucleotide sequence ID" value="NZ_JAKLJA010000001.1"/>
</dbReference>
<dbReference type="SMART" id="SM00829">
    <property type="entry name" value="PKS_ER"/>
    <property type="match status" value="1"/>
</dbReference>
<evidence type="ECO:0000259" key="8">
    <source>
        <dbReference type="SMART" id="SM00829"/>
    </source>
</evidence>
<dbReference type="InterPro" id="IPR011032">
    <property type="entry name" value="GroES-like_sf"/>
</dbReference>
<reference evidence="9" key="1">
    <citation type="submission" date="2022-01" db="EMBL/GenBank/DDBJ databases">
        <title>Genome sequence and assembly of Parabukholderia sp. RG36.</title>
        <authorList>
            <person name="Chhetri G."/>
        </authorList>
    </citation>
    <scope>NUCLEOTIDE SEQUENCE</scope>
    <source>
        <strain evidence="9">RG36</strain>
    </source>
</reference>